<dbReference type="CDD" id="cd19094">
    <property type="entry name" value="AKR_Tas-like"/>
    <property type="match status" value="1"/>
</dbReference>
<dbReference type="NCBIfam" id="NF007912">
    <property type="entry name" value="PRK10625.1"/>
    <property type="match status" value="1"/>
</dbReference>
<dbReference type="PANTHER" id="PTHR43364:SF4">
    <property type="entry name" value="NAD(P)-LINKED OXIDOREDUCTASE SUPERFAMILY PROTEIN"/>
    <property type="match status" value="1"/>
</dbReference>
<dbReference type="SUPFAM" id="SSF51430">
    <property type="entry name" value="NAD(P)-linked oxidoreductase"/>
    <property type="match status" value="1"/>
</dbReference>
<comment type="similarity">
    <text evidence="3">Belongs to the aldo/keto reductase family. Aldo/keto reductase 2 subfamily.</text>
</comment>
<organism evidence="6 7">
    <name type="scientific">Abyssibacter profundi</name>
    <dbReference type="NCBI Taxonomy" id="2182787"/>
    <lineage>
        <taxon>Bacteria</taxon>
        <taxon>Pseudomonadati</taxon>
        <taxon>Pseudomonadota</taxon>
        <taxon>Gammaproteobacteria</taxon>
        <taxon>Chromatiales</taxon>
        <taxon>Oceanococcaceae</taxon>
        <taxon>Abyssibacter</taxon>
    </lineage>
</organism>
<evidence type="ECO:0000256" key="2">
    <source>
        <dbReference type="ARBA" id="ARBA00023002"/>
    </source>
</evidence>
<comment type="caution">
    <text evidence="6">The sequence shown here is derived from an EMBL/GenBank/DDBJ whole genome shotgun (WGS) entry which is preliminary data.</text>
</comment>
<dbReference type="Gene3D" id="3.20.20.100">
    <property type="entry name" value="NADP-dependent oxidoreductase domain"/>
    <property type="match status" value="1"/>
</dbReference>
<dbReference type="InterPro" id="IPR036812">
    <property type="entry name" value="NAD(P)_OxRdtase_dom_sf"/>
</dbReference>
<protein>
    <recommendedName>
        <fullName evidence="4">Protein tas</fullName>
    </recommendedName>
</protein>
<dbReference type="Pfam" id="PF00248">
    <property type="entry name" value="Aldo_ket_red"/>
    <property type="match status" value="1"/>
</dbReference>
<feature type="domain" description="NADP-dependent oxidoreductase" evidence="5">
    <location>
        <begin position="16"/>
        <end position="334"/>
    </location>
</feature>
<reference evidence="6 7" key="1">
    <citation type="submission" date="2018-05" db="EMBL/GenBank/DDBJ databases">
        <title>Abyssibacter profundi OUC007T gen. nov., sp. nov, a marine bacterium isolated from seawater of the Mariana Trench.</title>
        <authorList>
            <person name="Zhou S."/>
        </authorList>
    </citation>
    <scope>NUCLEOTIDE SEQUENCE [LARGE SCALE GENOMIC DNA]</scope>
    <source>
        <strain evidence="6 7">OUC007</strain>
    </source>
</reference>
<evidence type="ECO:0000256" key="1">
    <source>
        <dbReference type="ARBA" id="ARBA00022857"/>
    </source>
</evidence>
<dbReference type="OrthoDB" id="9772407at2"/>
<dbReference type="Proteomes" id="UP000251800">
    <property type="component" value="Unassembled WGS sequence"/>
</dbReference>
<evidence type="ECO:0000313" key="6">
    <source>
        <dbReference type="EMBL" id="PWN57041.1"/>
    </source>
</evidence>
<sequence>MEYRPLGRTGLDVSVICLGTMTFGEQNTEAEAHAQLDYAVDQGVNFIDAAEMYPVPPRAETQGRTEQYIGSWLAGRGRRDDVILATKVTGPGQMDWIRSGPRLSTEQVTAAIDTSLQRLQTDYIDLYQVHWPERQTNYFGKLGYTGSAHLGVPIEETLTALDRARQAGKIRHIGISNETPWGVAEYLRLANTQGLPRVASIQNPFNLLNRTFEIGLAEFAEREAVGLLAYSPLAFGTLSGKYLDNAQPARARLTLYERFKRYTGDIAERSIGRYVHLAREHGLDPAQMALAWVNSRPFLTSNIIGATTMDQLRSNIASADLKLPPAVREQIEAIHASQPNPCP</sequence>
<dbReference type="PANTHER" id="PTHR43364">
    <property type="entry name" value="NADH-SPECIFIC METHYLGLYOXAL REDUCTASE-RELATED"/>
    <property type="match status" value="1"/>
</dbReference>
<proteinExistence type="inferred from homology"/>
<dbReference type="RefSeq" id="WP_109719122.1">
    <property type="nucleotide sequence ID" value="NZ_QEQK01000003.1"/>
</dbReference>
<evidence type="ECO:0000256" key="4">
    <source>
        <dbReference type="ARBA" id="ARBA00070119"/>
    </source>
</evidence>
<accession>A0A363UNN8</accession>
<evidence type="ECO:0000259" key="5">
    <source>
        <dbReference type="Pfam" id="PF00248"/>
    </source>
</evidence>
<dbReference type="GO" id="GO:0016491">
    <property type="term" value="F:oxidoreductase activity"/>
    <property type="evidence" value="ECO:0007669"/>
    <property type="project" value="UniProtKB-KW"/>
</dbReference>
<dbReference type="EMBL" id="QEQK01000003">
    <property type="protein sequence ID" value="PWN57041.1"/>
    <property type="molecule type" value="Genomic_DNA"/>
</dbReference>
<dbReference type="InterPro" id="IPR023210">
    <property type="entry name" value="NADP_OxRdtase_dom"/>
</dbReference>
<dbReference type="FunFam" id="3.20.20.100:FF:000005">
    <property type="entry name" value="NADP(H)-dependent aldo-keto reductase"/>
    <property type="match status" value="1"/>
</dbReference>
<gene>
    <name evidence="6" type="ORF">DEH80_03635</name>
</gene>
<evidence type="ECO:0000256" key="3">
    <source>
        <dbReference type="ARBA" id="ARBA00038157"/>
    </source>
</evidence>
<keyword evidence="1" id="KW-0521">NADP</keyword>
<evidence type="ECO:0000313" key="7">
    <source>
        <dbReference type="Proteomes" id="UP000251800"/>
    </source>
</evidence>
<dbReference type="InterPro" id="IPR050523">
    <property type="entry name" value="AKR_Detox_Biosynth"/>
</dbReference>
<keyword evidence="2" id="KW-0560">Oxidoreductase</keyword>
<keyword evidence="7" id="KW-1185">Reference proteome</keyword>
<name>A0A363UNN8_9GAMM</name>
<dbReference type="AlphaFoldDB" id="A0A363UNN8"/>